<sequence length="108" mass="12716">MWRIDEYCGMLREAGNVNMPFFSWILSAFPFKEVKDEVLSIDEWKNKDDRVLLVDDVVMRCVGVVVIFHKQNVSIRDMFWFQEVLRHLDQNFVTYSTTGSGFCQGRPS</sequence>
<gene>
    <name evidence="1" type="ORF">GJ744_004259</name>
</gene>
<organism evidence="1 2">
    <name type="scientific">Endocarpon pusillum</name>
    <dbReference type="NCBI Taxonomy" id="364733"/>
    <lineage>
        <taxon>Eukaryota</taxon>
        <taxon>Fungi</taxon>
        <taxon>Dikarya</taxon>
        <taxon>Ascomycota</taxon>
        <taxon>Pezizomycotina</taxon>
        <taxon>Eurotiomycetes</taxon>
        <taxon>Chaetothyriomycetidae</taxon>
        <taxon>Verrucariales</taxon>
        <taxon>Verrucariaceae</taxon>
        <taxon>Endocarpon</taxon>
    </lineage>
</organism>
<dbReference type="EMBL" id="JAACFV010000194">
    <property type="protein sequence ID" value="KAF7503155.1"/>
    <property type="molecule type" value="Genomic_DNA"/>
</dbReference>
<dbReference type="Proteomes" id="UP000606974">
    <property type="component" value="Unassembled WGS sequence"/>
</dbReference>
<name>A0A8H7DZ96_9EURO</name>
<protein>
    <submittedName>
        <fullName evidence="1">Uncharacterized protein</fullName>
    </submittedName>
</protein>
<dbReference type="AlphaFoldDB" id="A0A8H7DZ96"/>
<evidence type="ECO:0000313" key="1">
    <source>
        <dbReference type="EMBL" id="KAF7503155.1"/>
    </source>
</evidence>
<accession>A0A8H7DZ96</accession>
<proteinExistence type="predicted"/>
<evidence type="ECO:0000313" key="2">
    <source>
        <dbReference type="Proteomes" id="UP000606974"/>
    </source>
</evidence>
<comment type="caution">
    <text evidence="1">The sequence shown here is derived from an EMBL/GenBank/DDBJ whole genome shotgun (WGS) entry which is preliminary data.</text>
</comment>
<reference evidence="1" key="1">
    <citation type="submission" date="2020-02" db="EMBL/GenBank/DDBJ databases">
        <authorList>
            <person name="Palmer J.M."/>
        </authorList>
    </citation>
    <scope>NUCLEOTIDE SEQUENCE</scope>
    <source>
        <strain evidence="1">EPUS1.4</strain>
        <tissue evidence="1">Thallus</tissue>
    </source>
</reference>
<keyword evidence="2" id="KW-1185">Reference proteome</keyword>